<dbReference type="Proteomes" id="UP000320811">
    <property type="component" value="Unassembled WGS sequence"/>
</dbReference>
<dbReference type="OrthoDB" id="6307929at2"/>
<proteinExistence type="predicted"/>
<name>A0A561PH20_9BACT</name>
<comment type="caution">
    <text evidence="2">The sequence shown here is derived from an EMBL/GenBank/DDBJ whole genome shotgun (WGS) entry which is preliminary data.</text>
</comment>
<dbReference type="RefSeq" id="WP_145672550.1">
    <property type="nucleotide sequence ID" value="NZ_VIWO01000007.1"/>
</dbReference>
<accession>A0A561PH20</accession>
<keyword evidence="1" id="KW-0472">Membrane</keyword>
<evidence type="ECO:0000313" key="2">
    <source>
        <dbReference type="EMBL" id="TWF37414.1"/>
    </source>
</evidence>
<dbReference type="InterPro" id="IPR005625">
    <property type="entry name" value="PepSY-ass_TM"/>
</dbReference>
<dbReference type="PANTHER" id="PTHR34219">
    <property type="entry name" value="IRON-REGULATED INNER MEMBRANE PROTEIN-RELATED"/>
    <property type="match status" value="1"/>
</dbReference>
<keyword evidence="3" id="KW-1185">Reference proteome</keyword>
<evidence type="ECO:0000313" key="3">
    <source>
        <dbReference type="Proteomes" id="UP000320811"/>
    </source>
</evidence>
<feature type="transmembrane region" description="Helical" evidence="1">
    <location>
        <begin position="189"/>
        <end position="208"/>
    </location>
</feature>
<sequence length="354" mass="39994">MQWTKQFFRLHRILGLVAGSILLLMSITGSLLVFSDEIEHASNQHAYHVTAQANRLPLQQLLENTRHTLPGNPYLFFVKIPHAPNESAILRADYTADHKVYVFLDPFTGKILQQYANTDHLTGYILYLHFTLLSGKTGATIVLITGIALFLSVLTGIFVYRHAMGKVLTFRLKLEWHNRTRRWRNLHRILGVWALLFNAVISFTGFMMEQKVLDARKSTVNGYTSVPFNGNYDQLLPIAQSAIPGFQVVGIRPPKKAGDPARFLGHAHESTFFGEYASSVFLTADGHIKKTVDFSKASLGDRFNASIAPLHFGNYGGIFLKILYSFLALTPGILSISGFLIWYRRKFIIKTHRI</sequence>
<dbReference type="Pfam" id="PF03929">
    <property type="entry name" value="PepSY_TM"/>
    <property type="match status" value="1"/>
</dbReference>
<gene>
    <name evidence="2" type="ORF">FHW36_107350</name>
</gene>
<feature type="transmembrane region" description="Helical" evidence="1">
    <location>
        <begin position="12"/>
        <end position="34"/>
    </location>
</feature>
<protein>
    <submittedName>
        <fullName evidence="2">Putative iron-regulated membrane protein</fullName>
    </submittedName>
</protein>
<reference evidence="2 3" key="1">
    <citation type="submission" date="2019-06" db="EMBL/GenBank/DDBJ databases">
        <title>Sorghum-associated microbial communities from plants grown in Nebraska, USA.</title>
        <authorList>
            <person name="Schachtman D."/>
        </authorList>
    </citation>
    <scope>NUCLEOTIDE SEQUENCE [LARGE SCALE GENOMIC DNA]</scope>
    <source>
        <strain evidence="2 3">1209</strain>
    </source>
</reference>
<feature type="transmembrane region" description="Helical" evidence="1">
    <location>
        <begin position="138"/>
        <end position="160"/>
    </location>
</feature>
<dbReference type="EMBL" id="VIWO01000007">
    <property type="protein sequence ID" value="TWF37414.1"/>
    <property type="molecule type" value="Genomic_DNA"/>
</dbReference>
<dbReference type="AlphaFoldDB" id="A0A561PH20"/>
<feature type="transmembrane region" description="Helical" evidence="1">
    <location>
        <begin position="322"/>
        <end position="343"/>
    </location>
</feature>
<evidence type="ECO:0000256" key="1">
    <source>
        <dbReference type="SAM" id="Phobius"/>
    </source>
</evidence>
<keyword evidence="1" id="KW-0812">Transmembrane</keyword>
<keyword evidence="1" id="KW-1133">Transmembrane helix</keyword>
<organism evidence="2 3">
    <name type="scientific">Chitinophaga polysaccharea</name>
    <dbReference type="NCBI Taxonomy" id="1293035"/>
    <lineage>
        <taxon>Bacteria</taxon>
        <taxon>Pseudomonadati</taxon>
        <taxon>Bacteroidota</taxon>
        <taxon>Chitinophagia</taxon>
        <taxon>Chitinophagales</taxon>
        <taxon>Chitinophagaceae</taxon>
        <taxon>Chitinophaga</taxon>
    </lineage>
</organism>